<gene>
    <name evidence="2" type="ORF">SAMN03080615_04097</name>
</gene>
<evidence type="ECO:0000259" key="1">
    <source>
        <dbReference type="SMART" id="SM01321"/>
    </source>
</evidence>
<dbReference type="SMART" id="SM01321">
    <property type="entry name" value="Y1_Tnp"/>
    <property type="match status" value="1"/>
</dbReference>
<dbReference type="Proteomes" id="UP000198749">
    <property type="component" value="Unassembled WGS sequence"/>
</dbReference>
<dbReference type="Gene3D" id="3.30.70.1290">
    <property type="entry name" value="Transposase IS200-like"/>
    <property type="match status" value="1"/>
</dbReference>
<dbReference type="OrthoDB" id="9794403at2"/>
<proteinExistence type="predicted"/>
<name>A0A1H9LTV7_9GAMM</name>
<accession>A0A1H9LTV7</accession>
<dbReference type="GO" id="GO:0006313">
    <property type="term" value="P:DNA transposition"/>
    <property type="evidence" value="ECO:0007669"/>
    <property type="project" value="InterPro"/>
</dbReference>
<protein>
    <submittedName>
        <fullName evidence="2">REP element-mobilizing transposase RayT</fullName>
    </submittedName>
</protein>
<dbReference type="PANTHER" id="PTHR36966">
    <property type="entry name" value="REP-ASSOCIATED TYROSINE TRANSPOSASE"/>
    <property type="match status" value="1"/>
</dbReference>
<dbReference type="GO" id="GO:0004803">
    <property type="term" value="F:transposase activity"/>
    <property type="evidence" value="ECO:0007669"/>
    <property type="project" value="InterPro"/>
</dbReference>
<evidence type="ECO:0000313" key="2">
    <source>
        <dbReference type="EMBL" id="SER14854.1"/>
    </source>
</evidence>
<dbReference type="STRING" id="355243.SAMN03080615_04097"/>
<dbReference type="NCBIfam" id="NF047646">
    <property type="entry name" value="REP_Tyr_transpos"/>
    <property type="match status" value="1"/>
</dbReference>
<dbReference type="InterPro" id="IPR052715">
    <property type="entry name" value="RAYT_transposase"/>
</dbReference>
<keyword evidence="3" id="KW-1185">Reference proteome</keyword>
<dbReference type="RefSeq" id="WP_091361907.1">
    <property type="nucleotide sequence ID" value="NZ_AP025284.1"/>
</dbReference>
<dbReference type="SUPFAM" id="SSF143422">
    <property type="entry name" value="Transposase IS200-like"/>
    <property type="match status" value="1"/>
</dbReference>
<dbReference type="InterPro" id="IPR036515">
    <property type="entry name" value="Transposase_17_sf"/>
</dbReference>
<dbReference type="AlphaFoldDB" id="A0A1H9LTV7"/>
<dbReference type="GO" id="GO:0043565">
    <property type="term" value="F:sequence-specific DNA binding"/>
    <property type="evidence" value="ECO:0007669"/>
    <property type="project" value="TreeGrafter"/>
</dbReference>
<dbReference type="InterPro" id="IPR002686">
    <property type="entry name" value="Transposase_17"/>
</dbReference>
<reference evidence="3" key="1">
    <citation type="submission" date="2016-10" db="EMBL/GenBank/DDBJ databases">
        <authorList>
            <person name="Varghese N."/>
            <person name="Submissions S."/>
        </authorList>
    </citation>
    <scope>NUCLEOTIDE SEQUENCE [LARGE SCALE GENOMIC DNA]</scope>
    <source>
        <strain evidence="3">DSM 18887</strain>
    </source>
</reference>
<dbReference type="EMBL" id="FOGB01000019">
    <property type="protein sequence ID" value="SER14854.1"/>
    <property type="molecule type" value="Genomic_DNA"/>
</dbReference>
<feature type="domain" description="Transposase IS200-like" evidence="1">
    <location>
        <begin position="15"/>
        <end position="127"/>
    </location>
</feature>
<sequence>MKGNSSALRKGRFSEAGQIYLVTFVTLQRKPVFKDFELGRLFVDVLRRESEHSETLAFVVMPDHVHWLVQLKSKLLSRTVQSVKSVSSRKIKSQIISNGPVWQDGFHDHAVRNGDDLASIARYLVMNPVRAGLVSSVKEYPLWDAVWV</sequence>
<dbReference type="Pfam" id="PF01797">
    <property type="entry name" value="Y1_Tnp"/>
    <property type="match status" value="1"/>
</dbReference>
<dbReference type="PANTHER" id="PTHR36966:SF1">
    <property type="entry name" value="REP-ASSOCIATED TYROSINE TRANSPOSASE"/>
    <property type="match status" value="1"/>
</dbReference>
<evidence type="ECO:0000313" key="3">
    <source>
        <dbReference type="Proteomes" id="UP000198749"/>
    </source>
</evidence>
<organism evidence="2 3">
    <name type="scientific">Amphritea atlantica</name>
    <dbReference type="NCBI Taxonomy" id="355243"/>
    <lineage>
        <taxon>Bacteria</taxon>
        <taxon>Pseudomonadati</taxon>
        <taxon>Pseudomonadota</taxon>
        <taxon>Gammaproteobacteria</taxon>
        <taxon>Oceanospirillales</taxon>
        <taxon>Oceanospirillaceae</taxon>
        <taxon>Amphritea</taxon>
    </lineage>
</organism>